<dbReference type="GO" id="GO:0015234">
    <property type="term" value="F:thiamine transmembrane transporter activity"/>
    <property type="evidence" value="ECO:0007669"/>
    <property type="project" value="InterPro"/>
</dbReference>
<reference evidence="2 3" key="1">
    <citation type="submission" date="2023-03" db="EMBL/GenBank/DDBJ databases">
        <title>Bacillus Genome Sequencing.</title>
        <authorList>
            <person name="Dunlap C."/>
        </authorList>
    </citation>
    <scope>NUCLEOTIDE SEQUENCE [LARGE SCALE GENOMIC DNA]</scope>
    <source>
        <strain evidence="2 3">B-59205</strain>
    </source>
</reference>
<evidence type="ECO:0000313" key="3">
    <source>
        <dbReference type="Proteomes" id="UP001344888"/>
    </source>
</evidence>
<dbReference type="Pfam" id="PF09515">
    <property type="entry name" value="Thia_YuaJ"/>
    <property type="match status" value="1"/>
</dbReference>
<dbReference type="Proteomes" id="UP001344888">
    <property type="component" value="Unassembled WGS sequence"/>
</dbReference>
<dbReference type="Gene3D" id="1.10.1760.20">
    <property type="match status" value="1"/>
</dbReference>
<feature type="transmembrane region" description="Helical" evidence="1">
    <location>
        <begin position="159"/>
        <end position="181"/>
    </location>
</feature>
<name>A0AAW9NX66_9BACL</name>
<evidence type="ECO:0000313" key="2">
    <source>
        <dbReference type="EMBL" id="MEC1179703.1"/>
    </source>
</evidence>
<sequence>MNNKKLVILMEIAIMAGLSFILGKLAFSLPQGGSISFGMLPIVLVAFRHGLFAGMATGLLEGVISAMMGGYILHWLQAILDFGVASTVIGLAAVVRRPLLNALHDGNKTVITGYMTTGVLLGATLSLIAHVLSGVVFFSEYAGDQNPWIYSIIYNVTHMVPSAILTIIVGSLLFATAPRLLKVA</sequence>
<protein>
    <submittedName>
        <fullName evidence="2">Energy-coupled thiamine transporter ThiT</fullName>
    </submittedName>
</protein>
<feature type="transmembrane region" description="Helical" evidence="1">
    <location>
        <begin position="72"/>
        <end position="95"/>
    </location>
</feature>
<feature type="transmembrane region" description="Helical" evidence="1">
    <location>
        <begin position="39"/>
        <end position="60"/>
    </location>
</feature>
<dbReference type="GO" id="GO:0005886">
    <property type="term" value="C:plasma membrane"/>
    <property type="evidence" value="ECO:0007669"/>
    <property type="project" value="InterPro"/>
</dbReference>
<keyword evidence="1" id="KW-0812">Transmembrane</keyword>
<dbReference type="AlphaFoldDB" id="A0AAW9NX66"/>
<comment type="caution">
    <text evidence="2">The sequence shown here is derived from an EMBL/GenBank/DDBJ whole genome shotgun (WGS) entry which is preliminary data.</text>
</comment>
<keyword evidence="1" id="KW-1133">Transmembrane helix</keyword>
<dbReference type="RefSeq" id="WP_326124188.1">
    <property type="nucleotide sequence ID" value="NZ_JARSFG010000019.1"/>
</dbReference>
<dbReference type="EMBL" id="JARSFG010000019">
    <property type="protein sequence ID" value="MEC1179703.1"/>
    <property type="molecule type" value="Genomic_DNA"/>
</dbReference>
<feature type="transmembrane region" description="Helical" evidence="1">
    <location>
        <begin position="6"/>
        <end position="27"/>
    </location>
</feature>
<proteinExistence type="predicted"/>
<dbReference type="InterPro" id="IPR012651">
    <property type="entry name" value="Thia_Transptr_ThiT"/>
</dbReference>
<evidence type="ECO:0000256" key="1">
    <source>
        <dbReference type="SAM" id="Phobius"/>
    </source>
</evidence>
<gene>
    <name evidence="2" type="primary">thiT</name>
    <name evidence="2" type="ORF">P9B03_14480</name>
</gene>
<keyword evidence="3" id="KW-1185">Reference proteome</keyword>
<feature type="transmembrane region" description="Helical" evidence="1">
    <location>
        <begin position="116"/>
        <end position="139"/>
    </location>
</feature>
<dbReference type="NCBIfam" id="TIGR02357">
    <property type="entry name" value="ECF_ThiT_YuaJ"/>
    <property type="match status" value="1"/>
</dbReference>
<accession>A0AAW9NX66</accession>
<keyword evidence="1" id="KW-0472">Membrane</keyword>
<organism evidence="2 3">
    <name type="scientific">Metasolibacillus meyeri</name>
    <dbReference type="NCBI Taxonomy" id="1071052"/>
    <lineage>
        <taxon>Bacteria</taxon>
        <taxon>Bacillati</taxon>
        <taxon>Bacillota</taxon>
        <taxon>Bacilli</taxon>
        <taxon>Bacillales</taxon>
        <taxon>Caryophanaceae</taxon>
        <taxon>Metasolibacillus</taxon>
    </lineage>
</organism>